<dbReference type="STRING" id="556325.BHE16_06095"/>
<dbReference type="InterPro" id="IPR011837">
    <property type="entry name" value="Glycogen_debranch_GlgX"/>
</dbReference>
<feature type="compositionally biased region" description="Basic and acidic residues" evidence="4">
    <location>
        <begin position="486"/>
        <end position="497"/>
    </location>
</feature>
<dbReference type="KEGG" id="nae:BHE16_06095"/>
<evidence type="ECO:0000313" key="7">
    <source>
        <dbReference type="Proteomes" id="UP000183530"/>
    </source>
</evidence>
<keyword evidence="7" id="KW-1185">Reference proteome</keyword>
<organism evidence="6 7">
    <name type="scientific">Neomicrococcus aestuarii</name>
    <dbReference type="NCBI Taxonomy" id="556325"/>
    <lineage>
        <taxon>Bacteria</taxon>
        <taxon>Bacillati</taxon>
        <taxon>Actinomycetota</taxon>
        <taxon>Actinomycetes</taxon>
        <taxon>Micrococcales</taxon>
        <taxon>Micrococcaceae</taxon>
        <taxon>Neomicrococcus</taxon>
    </lineage>
</organism>
<dbReference type="InterPro" id="IPR017853">
    <property type="entry name" value="GH"/>
</dbReference>
<evidence type="ECO:0000313" key="6">
    <source>
        <dbReference type="EMBL" id="APF40656.1"/>
    </source>
</evidence>
<dbReference type="NCBIfam" id="TIGR02100">
    <property type="entry name" value="glgX_debranch"/>
    <property type="match status" value="1"/>
</dbReference>
<dbReference type="Pfam" id="PF02922">
    <property type="entry name" value="CBM_48"/>
    <property type="match status" value="1"/>
</dbReference>
<protein>
    <submittedName>
        <fullName evidence="6">Glycogen debranching enzyme GlgX</fullName>
    </submittedName>
</protein>
<dbReference type="OrthoDB" id="3236218at2"/>
<dbReference type="InterPro" id="IPR013783">
    <property type="entry name" value="Ig-like_fold"/>
</dbReference>
<evidence type="ECO:0000256" key="2">
    <source>
        <dbReference type="ARBA" id="ARBA00022801"/>
    </source>
</evidence>
<accession>A0A1L2ZNE8</accession>
<feature type="region of interest" description="Disordered" evidence="4">
    <location>
        <begin position="486"/>
        <end position="508"/>
    </location>
</feature>
<gene>
    <name evidence="6" type="ORF">BHE16_06095</name>
</gene>
<dbReference type="Gene3D" id="3.20.20.80">
    <property type="entry name" value="Glycosidases"/>
    <property type="match status" value="1"/>
</dbReference>
<dbReference type="RefSeq" id="WP_071894137.1">
    <property type="nucleotide sequence ID" value="NZ_CP018135.1"/>
</dbReference>
<reference evidence="6 7" key="1">
    <citation type="submission" date="2016-11" db="EMBL/GenBank/DDBJ databases">
        <title>Genome sequencing of Zhihengliuella aestuarii B18 antagonistic to Plasmodiophora brassicae.</title>
        <authorList>
            <person name="Luo Y."/>
        </authorList>
    </citation>
    <scope>NUCLEOTIDE SEQUENCE [LARGE SCALE GENOMIC DNA]</scope>
    <source>
        <strain evidence="6 7">B18</strain>
    </source>
</reference>
<dbReference type="PANTHER" id="PTHR43002">
    <property type="entry name" value="GLYCOGEN DEBRANCHING ENZYME"/>
    <property type="match status" value="1"/>
</dbReference>
<dbReference type="InterPro" id="IPR004193">
    <property type="entry name" value="Glyco_hydro_13_N"/>
</dbReference>
<evidence type="ECO:0000259" key="5">
    <source>
        <dbReference type="SMART" id="SM00642"/>
    </source>
</evidence>
<dbReference type="CDD" id="cd11326">
    <property type="entry name" value="AmyAc_Glg_debranch"/>
    <property type="match status" value="1"/>
</dbReference>
<proteinExistence type="inferred from homology"/>
<dbReference type="AlphaFoldDB" id="A0A1L2ZNE8"/>
<dbReference type="SMART" id="SM00642">
    <property type="entry name" value="Aamy"/>
    <property type="match status" value="1"/>
</dbReference>
<dbReference type="EMBL" id="CP018135">
    <property type="protein sequence ID" value="APF40656.1"/>
    <property type="molecule type" value="Genomic_DNA"/>
</dbReference>
<evidence type="ECO:0000256" key="3">
    <source>
        <dbReference type="ARBA" id="ARBA00023295"/>
    </source>
</evidence>
<dbReference type="SUPFAM" id="SSF51445">
    <property type="entry name" value="(Trans)glycosidases"/>
    <property type="match status" value="1"/>
</dbReference>
<keyword evidence="3" id="KW-0326">Glycosidase</keyword>
<sequence>MIRFRQEAALSIAEAQGRLSHPYPLGISPVNASHGVVPKFHDHGVTDAVNVSVYAPGLNAVDVVYTDAAGQWRRFPLIENTDGVFHGMVPELRFGARYAFWEGSAELPANGQLLLDPYGRAIVRDHSLGGEDDDAAYVNEYVSPAFDWSGDFAPRVPWRNTVIYEAHVKGLTQLHPDVPEHLRGTYAGLASDAMIGHLKKLGVTTVQLLPIHFHTDEPHLQELGMPNYWGYNTLGFFAPHTEYGSADAQAAGQQAVQAELKGMIKLLHAAGIEVVLDVVFNHTAEGGQDQPALCWRGLGDKQYYRHGHDGRYLDTTGCGNTLNFTDPAVIRMALDSLRYWVEEYHVDGFRFDLAVSLARDENHHFSPRHPFLVAALADSVLANTKLIAEPWDVSMGGWQTGHFPRGFADWNDRYRDTVRDFWVADRGHLNAGGHGESVARLAGCLAGSRDLFAGSGRGTLASINFVTAHDGFTLRDLVSFDRKHNEANGEQNRDGHNHNRSYNHGVEGHTGDTVIRAERLKTQSNVMATLLMSLGVPMITAGDEMGKTQFGNNNAYCQDNELNWLDWSWDDDQRAMFDTTRRMIRLRNDFMGSQPYNYPLQEEQSYLLWFNERGEPMPEHEWSDNQTRVVQLLMGSTDGKLDGLVIMNGRLDATTVTLPRLEELADFRPSRREITTYELRFATSKINYPEDPDGVHGSRMHREVEREILRATQGDDAVFVPRKGEKYMTGDKIRVEGNSILIFRG</sequence>
<keyword evidence="2" id="KW-0378">Hydrolase</keyword>
<comment type="similarity">
    <text evidence="1">Belongs to the glycosyl hydrolase 13 family.</text>
</comment>
<evidence type="ECO:0000256" key="4">
    <source>
        <dbReference type="SAM" id="MobiDB-lite"/>
    </source>
</evidence>
<dbReference type="Gene3D" id="2.60.40.10">
    <property type="entry name" value="Immunoglobulins"/>
    <property type="match status" value="1"/>
</dbReference>
<feature type="domain" description="Glycosyl hydrolase family 13 catalytic" evidence="5">
    <location>
        <begin position="173"/>
        <end position="587"/>
    </location>
</feature>
<dbReference type="GO" id="GO:0005980">
    <property type="term" value="P:glycogen catabolic process"/>
    <property type="evidence" value="ECO:0007669"/>
    <property type="project" value="InterPro"/>
</dbReference>
<dbReference type="SUPFAM" id="SSF81296">
    <property type="entry name" value="E set domains"/>
    <property type="match status" value="1"/>
</dbReference>
<dbReference type="SUPFAM" id="SSF51011">
    <property type="entry name" value="Glycosyl hydrolase domain"/>
    <property type="match status" value="1"/>
</dbReference>
<dbReference type="GO" id="GO:0004135">
    <property type="term" value="F:amylo-alpha-1,6-glucosidase activity"/>
    <property type="evidence" value="ECO:0007669"/>
    <property type="project" value="InterPro"/>
</dbReference>
<evidence type="ECO:0000256" key="1">
    <source>
        <dbReference type="ARBA" id="ARBA00008061"/>
    </source>
</evidence>
<dbReference type="InterPro" id="IPR006047">
    <property type="entry name" value="GH13_cat_dom"/>
</dbReference>
<dbReference type="InterPro" id="IPR014756">
    <property type="entry name" value="Ig_E-set"/>
</dbReference>
<dbReference type="Proteomes" id="UP000183530">
    <property type="component" value="Chromosome"/>
</dbReference>
<name>A0A1L2ZNE8_9MICC</name>